<dbReference type="Proteomes" id="UP000777784">
    <property type="component" value="Unassembled WGS sequence"/>
</dbReference>
<sequence>MTGDKQKALLMKNGISGFHLPGILASLTLVLAIFIAAGSLEKPSPAKPAFRRSLTPLGRMPQ</sequence>
<evidence type="ECO:0000313" key="3">
    <source>
        <dbReference type="EMBL" id="MBU2689780.1"/>
    </source>
</evidence>
<keyword evidence="2" id="KW-1133">Transmembrane helix</keyword>
<keyword evidence="2" id="KW-0812">Transmembrane</keyword>
<evidence type="ECO:0000256" key="1">
    <source>
        <dbReference type="SAM" id="MobiDB-lite"/>
    </source>
</evidence>
<proteinExistence type="predicted"/>
<dbReference type="EMBL" id="JAHJDP010000018">
    <property type="protein sequence ID" value="MBU2689780.1"/>
    <property type="molecule type" value="Genomic_DNA"/>
</dbReference>
<dbReference type="AlphaFoldDB" id="A0A948RRR2"/>
<accession>A0A948RRR2</accession>
<gene>
    <name evidence="3" type="ORF">KJ970_02555</name>
</gene>
<feature type="transmembrane region" description="Helical" evidence="2">
    <location>
        <begin position="20"/>
        <end position="40"/>
    </location>
</feature>
<evidence type="ECO:0000256" key="2">
    <source>
        <dbReference type="SAM" id="Phobius"/>
    </source>
</evidence>
<name>A0A948RRR2_UNCEI</name>
<comment type="caution">
    <text evidence="3">The sequence shown here is derived from an EMBL/GenBank/DDBJ whole genome shotgun (WGS) entry which is preliminary data.</text>
</comment>
<reference evidence="3" key="1">
    <citation type="submission" date="2021-05" db="EMBL/GenBank/DDBJ databases">
        <title>Energy efficiency and biological interactions define the core microbiome of deep oligotrophic groundwater.</title>
        <authorList>
            <person name="Mehrshad M."/>
            <person name="Lopez-Fernandez M."/>
            <person name="Bell E."/>
            <person name="Bernier-Latmani R."/>
            <person name="Bertilsson S."/>
            <person name="Dopson M."/>
        </authorList>
    </citation>
    <scope>NUCLEOTIDE SEQUENCE</scope>
    <source>
        <strain evidence="3">Modern_marine.mb.64</strain>
    </source>
</reference>
<evidence type="ECO:0000313" key="4">
    <source>
        <dbReference type="Proteomes" id="UP000777784"/>
    </source>
</evidence>
<organism evidence="3 4">
    <name type="scientific">Eiseniibacteriota bacterium</name>
    <dbReference type="NCBI Taxonomy" id="2212470"/>
    <lineage>
        <taxon>Bacteria</taxon>
        <taxon>Candidatus Eiseniibacteriota</taxon>
    </lineage>
</organism>
<protein>
    <submittedName>
        <fullName evidence="3">Uncharacterized protein</fullName>
    </submittedName>
</protein>
<keyword evidence="2" id="KW-0472">Membrane</keyword>
<feature type="region of interest" description="Disordered" evidence="1">
    <location>
        <begin position="42"/>
        <end position="62"/>
    </location>
</feature>